<keyword evidence="3 8" id="KW-0375">Hydrogen ion transport</keyword>
<evidence type="ECO:0000256" key="3">
    <source>
        <dbReference type="ARBA" id="ARBA00022781"/>
    </source>
</evidence>
<evidence type="ECO:0000256" key="1">
    <source>
        <dbReference type="ARBA" id="ARBA00004370"/>
    </source>
</evidence>
<keyword evidence="8" id="KW-1003">Cell membrane</keyword>
<dbReference type="PRINTS" id="PR00125">
    <property type="entry name" value="ATPASEDELTA"/>
</dbReference>
<keyword evidence="10" id="KW-1185">Reference proteome</keyword>
<protein>
    <recommendedName>
        <fullName evidence="8">ATP synthase subunit delta</fullName>
    </recommendedName>
    <alternativeName>
        <fullName evidence="8">ATP synthase F(1) sector subunit delta</fullName>
    </alternativeName>
    <alternativeName>
        <fullName evidence="8">F-type ATPase subunit delta</fullName>
        <shortName evidence="8">F-ATPase subunit delta</shortName>
    </alternativeName>
</protein>
<proteinExistence type="inferred from homology"/>
<dbReference type="RefSeq" id="WP_117453989.1">
    <property type="nucleotide sequence ID" value="NZ_CP060636.1"/>
</dbReference>
<dbReference type="InterPro" id="IPR020781">
    <property type="entry name" value="ATPase_OSCP/d_CS"/>
</dbReference>
<keyword evidence="7 8" id="KW-0066">ATP synthesis</keyword>
<dbReference type="NCBIfam" id="NF004402">
    <property type="entry name" value="PRK05758.2-2"/>
    <property type="match status" value="1"/>
</dbReference>
<dbReference type="HAMAP" id="MF_01416">
    <property type="entry name" value="ATP_synth_delta_bact"/>
    <property type="match status" value="1"/>
</dbReference>
<comment type="function">
    <text evidence="8">This protein is part of the stalk that links CF(0) to CF(1). It either transmits conformational changes from CF(0) to CF(1) or is implicated in proton conduction.</text>
</comment>
<dbReference type="NCBIfam" id="TIGR01145">
    <property type="entry name" value="ATP_synt_delta"/>
    <property type="match status" value="1"/>
</dbReference>
<dbReference type="InterPro" id="IPR026015">
    <property type="entry name" value="ATP_synth_OSCP/delta_N_sf"/>
</dbReference>
<name>A0A7G9GPV6_9FIRM</name>
<dbReference type="Proteomes" id="UP000515856">
    <property type="component" value="Chromosome"/>
</dbReference>
<keyword evidence="5 8" id="KW-0472">Membrane</keyword>
<dbReference type="Gene3D" id="1.10.520.20">
    <property type="entry name" value="N-terminal domain of the delta subunit of the F1F0-ATP synthase"/>
    <property type="match status" value="1"/>
</dbReference>
<dbReference type="KEGG" id="ehn:H9Q80_02470"/>
<organism evidence="9 10">
    <name type="scientific">[Eubacterium] hominis</name>
    <dbReference type="NCBI Taxonomy" id="2764325"/>
    <lineage>
        <taxon>Bacteria</taxon>
        <taxon>Bacillati</taxon>
        <taxon>Bacillota</taxon>
        <taxon>Erysipelotrichia</taxon>
        <taxon>Erysipelotrichales</taxon>
        <taxon>Erysipelotrichaceae</taxon>
        <taxon>Amedibacillus</taxon>
    </lineage>
</organism>
<evidence type="ECO:0000256" key="8">
    <source>
        <dbReference type="HAMAP-Rule" id="MF_01416"/>
    </source>
</evidence>
<evidence type="ECO:0000313" key="10">
    <source>
        <dbReference type="Proteomes" id="UP000515856"/>
    </source>
</evidence>
<dbReference type="InterPro" id="IPR000711">
    <property type="entry name" value="ATPase_OSCP/dsu"/>
</dbReference>
<comment type="similarity">
    <text evidence="8">Belongs to the ATPase delta chain family.</text>
</comment>
<evidence type="ECO:0000256" key="5">
    <source>
        <dbReference type="ARBA" id="ARBA00023136"/>
    </source>
</evidence>
<comment type="subcellular location">
    <subcellularLocation>
        <location evidence="8">Cell membrane</location>
        <topology evidence="8">Peripheral membrane protein</topology>
    </subcellularLocation>
    <subcellularLocation>
        <location evidence="1">Membrane</location>
    </subcellularLocation>
</comment>
<comment type="function">
    <text evidence="8">F(1)F(0) ATP synthase produces ATP from ADP in the presence of a proton or sodium gradient. F-type ATPases consist of two structural domains, F(1) containing the extramembraneous catalytic core and F(0) containing the membrane proton channel, linked together by a central stalk and a peripheral stalk. During catalysis, ATP synthesis in the catalytic domain of F(1) is coupled via a rotary mechanism of the central stalk subunits to proton translocation.</text>
</comment>
<keyword evidence="4 8" id="KW-0406">Ion transport</keyword>
<dbReference type="AlphaFoldDB" id="A0A7G9GPV6"/>
<dbReference type="GO" id="GO:0046933">
    <property type="term" value="F:proton-transporting ATP synthase activity, rotational mechanism"/>
    <property type="evidence" value="ECO:0007669"/>
    <property type="project" value="UniProtKB-UniRule"/>
</dbReference>
<evidence type="ECO:0000256" key="4">
    <source>
        <dbReference type="ARBA" id="ARBA00023065"/>
    </source>
</evidence>
<dbReference type="Pfam" id="PF00213">
    <property type="entry name" value="OSCP"/>
    <property type="match status" value="1"/>
</dbReference>
<evidence type="ECO:0000256" key="6">
    <source>
        <dbReference type="ARBA" id="ARBA00023196"/>
    </source>
</evidence>
<gene>
    <name evidence="8 9" type="primary">atpH</name>
    <name evidence="9" type="ORF">H9Q80_02470</name>
</gene>
<dbReference type="GO" id="GO:0045259">
    <property type="term" value="C:proton-transporting ATP synthase complex"/>
    <property type="evidence" value="ECO:0007669"/>
    <property type="project" value="UniProtKB-KW"/>
</dbReference>
<reference evidence="9 10" key="1">
    <citation type="submission" date="2020-08" db="EMBL/GenBank/DDBJ databases">
        <authorList>
            <person name="Liu C."/>
            <person name="Sun Q."/>
        </authorList>
    </citation>
    <scope>NUCLEOTIDE SEQUENCE [LARGE SCALE GENOMIC DNA]</scope>
    <source>
        <strain evidence="9 10">NSJ-61</strain>
    </source>
</reference>
<evidence type="ECO:0000313" key="9">
    <source>
        <dbReference type="EMBL" id="QNM12838.1"/>
    </source>
</evidence>
<sequence length="181" mass="20860">MAGIAAKSYCDALFEIAKEENKLDIYKEQLLLVKSTMASDTKFVSVMNHPKIHKEEKKQLLETIYKDSIEHMLLNFLKILVDKNRFRILPDITKEFVKCYNVENHIQVVYVNSATALNDEQIAKLKVALMNKLNQKVELVLRVDEDLMAGIRIKINDQIIDNTAKNKLERLKKVVASEANK</sequence>
<accession>A0A7G9GPV6</accession>
<evidence type="ECO:0000256" key="2">
    <source>
        <dbReference type="ARBA" id="ARBA00022448"/>
    </source>
</evidence>
<dbReference type="EMBL" id="CP060636">
    <property type="protein sequence ID" value="QNM12838.1"/>
    <property type="molecule type" value="Genomic_DNA"/>
</dbReference>
<keyword evidence="6 8" id="KW-0139">CF(1)</keyword>
<dbReference type="GO" id="GO:0005886">
    <property type="term" value="C:plasma membrane"/>
    <property type="evidence" value="ECO:0007669"/>
    <property type="project" value="UniProtKB-SubCell"/>
</dbReference>
<dbReference type="PANTHER" id="PTHR11910">
    <property type="entry name" value="ATP SYNTHASE DELTA CHAIN"/>
    <property type="match status" value="1"/>
</dbReference>
<dbReference type="SUPFAM" id="SSF47928">
    <property type="entry name" value="N-terminal domain of the delta subunit of the F1F0-ATP synthase"/>
    <property type="match status" value="1"/>
</dbReference>
<dbReference type="PROSITE" id="PS00389">
    <property type="entry name" value="ATPASE_DELTA"/>
    <property type="match status" value="1"/>
</dbReference>
<keyword evidence="2 8" id="KW-0813">Transport</keyword>
<evidence type="ECO:0000256" key="7">
    <source>
        <dbReference type="ARBA" id="ARBA00023310"/>
    </source>
</evidence>